<proteinExistence type="inferred from homology"/>
<evidence type="ECO:0000313" key="1">
    <source>
        <dbReference type="EMBL" id="VAV89870.1"/>
    </source>
</evidence>
<organism evidence="1">
    <name type="scientific">hydrothermal vent metagenome</name>
    <dbReference type="NCBI Taxonomy" id="652676"/>
    <lineage>
        <taxon>unclassified sequences</taxon>
        <taxon>metagenomes</taxon>
        <taxon>ecological metagenomes</taxon>
    </lineage>
</organism>
<accession>A0A3B0R9J0</accession>
<dbReference type="GO" id="GO:0006508">
    <property type="term" value="P:proteolysis"/>
    <property type="evidence" value="ECO:0007669"/>
    <property type="project" value="UniProtKB-KW"/>
</dbReference>
<dbReference type="HAMAP" id="MF_02232">
    <property type="entry name" value="UbiU"/>
    <property type="match status" value="1"/>
</dbReference>
<dbReference type="InterPro" id="IPR051454">
    <property type="entry name" value="RNA/ubiquinone_mod_enzymes"/>
</dbReference>
<gene>
    <name evidence="1" type="ORF">MNBD_ALPHA08-1678</name>
</gene>
<dbReference type="PANTHER" id="PTHR30217">
    <property type="entry name" value="PEPTIDASE U32 FAMILY"/>
    <property type="match status" value="1"/>
</dbReference>
<dbReference type="InterPro" id="IPR043692">
    <property type="entry name" value="UbiU"/>
</dbReference>
<keyword evidence="1" id="KW-0645">Protease</keyword>
<dbReference type="Pfam" id="PF01136">
    <property type="entry name" value="Peptidase_U32"/>
    <property type="match status" value="1"/>
</dbReference>
<dbReference type="EMBL" id="UOEC01000069">
    <property type="protein sequence ID" value="VAV89870.1"/>
    <property type="molecule type" value="Genomic_DNA"/>
</dbReference>
<sequence length="334" mass="36604">MTDIFKPELVCPAGTPAALRTAVDAGADAIYCGFQGPTNARNFPGLNFTVAEMDKATSYARDHGAKVLAAINSFPTAGRTNIWKEAINDAVSIGVDAIIIADIGMADYLSKNHPDQRMHLSVQAGASSAEAINFYCSRFDIKRVVLPRILTVAEIKKVHDEIPCEIEAFVFGNIGMMAEGRCSLTNYVTGLSTNMDGVCSPAGFVNYEEDQNHNLTTRLGEFAIDCIGCDENAGYPTICKGRYNTEHKQRYYAFEEPVSLNLTRLLPDLMRAGVTALKIEGRQRSRAYVKAVVSEFRQAVDAYARGDEPDIGNLLALTEGHRETQGAFRSKTWR</sequence>
<keyword evidence="1" id="KW-0378">Hydrolase</keyword>
<protein>
    <submittedName>
        <fullName evidence="1">Uncharacterized protease YhbU</fullName>
    </submittedName>
</protein>
<name>A0A3B0R9J0_9ZZZZ</name>
<dbReference type="PANTHER" id="PTHR30217:SF3">
    <property type="entry name" value="UBIQUINONE BIOSYNTHESIS PROTEIN UBIU"/>
    <property type="match status" value="1"/>
</dbReference>
<dbReference type="GO" id="GO:0008233">
    <property type="term" value="F:peptidase activity"/>
    <property type="evidence" value="ECO:0007669"/>
    <property type="project" value="UniProtKB-KW"/>
</dbReference>
<reference evidence="1" key="1">
    <citation type="submission" date="2018-06" db="EMBL/GenBank/DDBJ databases">
        <authorList>
            <person name="Zhirakovskaya E."/>
        </authorList>
    </citation>
    <scope>NUCLEOTIDE SEQUENCE</scope>
</reference>
<dbReference type="AlphaFoldDB" id="A0A3B0R9J0"/>
<dbReference type="GO" id="GO:0006744">
    <property type="term" value="P:ubiquinone biosynthetic process"/>
    <property type="evidence" value="ECO:0007669"/>
    <property type="project" value="InterPro"/>
</dbReference>
<dbReference type="InterPro" id="IPR001539">
    <property type="entry name" value="Peptidase_U32"/>
</dbReference>